<dbReference type="Proteomes" id="UP000001038">
    <property type="component" value="Chromosome 22"/>
</dbReference>
<dbReference type="FunFam" id="2.60.40.10:FF:000593">
    <property type="entry name" value="Fibroblast growth factor receptor-like 1"/>
    <property type="match status" value="1"/>
</dbReference>
<feature type="transmembrane region" description="Helical" evidence="14">
    <location>
        <begin position="414"/>
        <end position="436"/>
    </location>
</feature>
<dbReference type="InterPro" id="IPR003598">
    <property type="entry name" value="Ig_sub2"/>
</dbReference>
<dbReference type="FunCoup" id="A0A3B3I731">
    <property type="interactions" value="692"/>
</dbReference>
<evidence type="ECO:0000256" key="12">
    <source>
        <dbReference type="ARBA" id="ARBA00074412"/>
    </source>
</evidence>
<dbReference type="InterPro" id="IPR052615">
    <property type="entry name" value="FGFRL"/>
</dbReference>
<name>A0A3B3I731_ORYLA</name>
<dbReference type="Pfam" id="PF07679">
    <property type="entry name" value="I-set"/>
    <property type="match status" value="2"/>
</dbReference>
<dbReference type="GO" id="GO:0005886">
    <property type="term" value="C:plasma membrane"/>
    <property type="evidence" value="ECO:0000318"/>
    <property type="project" value="GO_Central"/>
</dbReference>
<dbReference type="InterPro" id="IPR036179">
    <property type="entry name" value="Ig-like_dom_sf"/>
</dbReference>
<dbReference type="SMART" id="SM00408">
    <property type="entry name" value="IGc2"/>
    <property type="match status" value="3"/>
</dbReference>
<feature type="domain" description="Ig-like" evidence="15">
    <location>
        <begin position="71"/>
        <end position="157"/>
    </location>
</feature>
<sequence>MLFILFYYVFQTYVCLHRMDILKTLFFIFEAVFLADCFREADGARRRMSSLMKYSSLEFKDFTVGPVQGPPRVSGKVAYRQTARLGSAIKMPCPVEGDPPPLIMWTKDDRNIHSGWIRFRILRMGLKIKEVEADDAGTYICKATNGFGSVNINYTLIVIDDPGSDKTGKPEGAKSELSIEKFVRPRFSQPTKMRKRVIARPVGSSVRLKCAASGNPRPDIIWLKDDRPLTEQEVGEGRQKKWTLSLRNLMPQHSGRYTCRVSNQAGEINATYKVEVIQRTNSKPVLTGTHPVNTTVDYGGTTSFQCKVRSDVKPVIQWLKRVEPHEENRYNSTIEVEDHRFAVLPAGEVWSRPDGSYLNKLLITRAKEEDAGMYICLGANTMGYSFRSAFLTVLPDTKPPITHVFPAASTTLPWPVIIGIPAGIVFIFGAVLLWFCQSRKHCPPPSAPAAQVLQSSHRPPYRDRDRGCVPPSSSSSSPDKDCMTSLNYEEYLAQQQLLLGQGGPTVPPKIYPKIYTDIHTHTHSHVDGKVHQHQHIHFQC</sequence>
<evidence type="ECO:0000256" key="9">
    <source>
        <dbReference type="ARBA" id="ARBA00023180"/>
    </source>
</evidence>
<evidence type="ECO:0000256" key="10">
    <source>
        <dbReference type="ARBA" id="ARBA00023319"/>
    </source>
</evidence>
<evidence type="ECO:0000256" key="14">
    <source>
        <dbReference type="SAM" id="Phobius"/>
    </source>
</evidence>
<evidence type="ECO:0000313" key="17">
    <source>
        <dbReference type="Proteomes" id="UP000001038"/>
    </source>
</evidence>
<dbReference type="Pfam" id="PF13927">
    <property type="entry name" value="Ig_3"/>
    <property type="match status" value="1"/>
</dbReference>
<dbReference type="GO" id="GO:0005007">
    <property type="term" value="F:fibroblast growth factor receptor activity"/>
    <property type="evidence" value="ECO:0000318"/>
    <property type="project" value="GO_Central"/>
</dbReference>
<dbReference type="STRING" id="8090.ENSORLP00000039931"/>
<evidence type="ECO:0000256" key="6">
    <source>
        <dbReference type="ARBA" id="ARBA00023136"/>
    </source>
</evidence>
<reference evidence="16" key="3">
    <citation type="submission" date="2025-09" db="UniProtKB">
        <authorList>
            <consortium name="Ensembl"/>
        </authorList>
    </citation>
    <scope>IDENTIFICATION</scope>
    <source>
        <strain evidence="16">Hd-rR</strain>
    </source>
</reference>
<evidence type="ECO:0000256" key="7">
    <source>
        <dbReference type="ARBA" id="ARBA00023157"/>
    </source>
</evidence>
<comment type="function">
    <text evidence="11">Has a negative effect on cell proliferation.</text>
</comment>
<keyword evidence="6 14" id="KW-0472">Membrane</keyword>
<evidence type="ECO:0000256" key="13">
    <source>
        <dbReference type="SAM" id="MobiDB-lite"/>
    </source>
</evidence>
<reference evidence="16 17" key="1">
    <citation type="journal article" date="2007" name="Nature">
        <title>The medaka draft genome and insights into vertebrate genome evolution.</title>
        <authorList>
            <person name="Kasahara M."/>
            <person name="Naruse K."/>
            <person name="Sasaki S."/>
            <person name="Nakatani Y."/>
            <person name="Qu W."/>
            <person name="Ahsan B."/>
            <person name="Yamada T."/>
            <person name="Nagayasu Y."/>
            <person name="Doi K."/>
            <person name="Kasai Y."/>
            <person name="Jindo T."/>
            <person name="Kobayashi D."/>
            <person name="Shimada A."/>
            <person name="Toyoda A."/>
            <person name="Kuroki Y."/>
            <person name="Fujiyama A."/>
            <person name="Sasaki T."/>
            <person name="Shimizu A."/>
            <person name="Asakawa S."/>
            <person name="Shimizu N."/>
            <person name="Hashimoto S."/>
            <person name="Yang J."/>
            <person name="Lee Y."/>
            <person name="Matsushima K."/>
            <person name="Sugano S."/>
            <person name="Sakaizumi M."/>
            <person name="Narita T."/>
            <person name="Ohishi K."/>
            <person name="Haga S."/>
            <person name="Ohta F."/>
            <person name="Nomoto H."/>
            <person name="Nogata K."/>
            <person name="Morishita T."/>
            <person name="Endo T."/>
            <person name="Shin-I T."/>
            <person name="Takeda H."/>
            <person name="Morishita S."/>
            <person name="Kohara Y."/>
        </authorList>
    </citation>
    <scope>NUCLEOTIDE SEQUENCE [LARGE SCALE GENOMIC DNA]</scope>
    <source>
        <strain evidence="16 17">Hd-rR</strain>
    </source>
</reference>
<keyword evidence="10" id="KW-0393">Immunoglobulin domain</keyword>
<proteinExistence type="predicted"/>
<dbReference type="Ensembl" id="ENSORLT00000030939.1">
    <property type="protein sequence ID" value="ENSORLP00000039931.1"/>
    <property type="gene ID" value="ENSORLG00000015894.2"/>
</dbReference>
<feature type="domain" description="Ig-like" evidence="15">
    <location>
        <begin position="284"/>
        <end position="392"/>
    </location>
</feature>
<evidence type="ECO:0000256" key="2">
    <source>
        <dbReference type="ARBA" id="ARBA00022692"/>
    </source>
</evidence>
<keyword evidence="7" id="KW-1015">Disulfide bond</keyword>
<feature type="domain" description="Ig-like" evidence="15">
    <location>
        <begin position="185"/>
        <end position="275"/>
    </location>
</feature>
<evidence type="ECO:0000256" key="5">
    <source>
        <dbReference type="ARBA" id="ARBA00022989"/>
    </source>
</evidence>
<keyword evidence="17" id="KW-1185">Reference proteome</keyword>
<accession>A0A3B3I731</accession>
<dbReference type="InterPro" id="IPR007110">
    <property type="entry name" value="Ig-like_dom"/>
</dbReference>
<evidence type="ECO:0000256" key="1">
    <source>
        <dbReference type="ARBA" id="ARBA00004167"/>
    </source>
</evidence>
<dbReference type="PROSITE" id="PS50835">
    <property type="entry name" value="IG_LIKE"/>
    <property type="match status" value="3"/>
</dbReference>
<dbReference type="SMART" id="SM00409">
    <property type="entry name" value="IG"/>
    <property type="match status" value="3"/>
</dbReference>
<dbReference type="PANTHER" id="PTHR19890:SF10">
    <property type="entry name" value="FIBROBLAST GROWTH FACTOR RECEPTOR-LIKE 1"/>
    <property type="match status" value="1"/>
</dbReference>
<keyword evidence="9" id="KW-0325">Glycoprotein</keyword>
<dbReference type="AlphaFoldDB" id="A0A3B3I731"/>
<protein>
    <recommendedName>
        <fullName evidence="12">Fibroblast growth factor receptor-like 1</fullName>
    </recommendedName>
</protein>
<keyword evidence="3" id="KW-0732">Signal</keyword>
<dbReference type="CDD" id="cd05856">
    <property type="entry name" value="IgI_2_FGFRL1-like"/>
    <property type="match status" value="1"/>
</dbReference>
<dbReference type="PANTHER" id="PTHR19890">
    <property type="entry name" value="FIBROBLAST GROWTH FACTOR RECEPTOR"/>
    <property type="match status" value="1"/>
</dbReference>
<evidence type="ECO:0000313" key="16">
    <source>
        <dbReference type="Ensembl" id="ENSORLP00000039931.1"/>
    </source>
</evidence>
<keyword evidence="4" id="KW-0677">Repeat</keyword>
<dbReference type="SUPFAM" id="SSF48726">
    <property type="entry name" value="Immunoglobulin"/>
    <property type="match status" value="3"/>
</dbReference>
<comment type="subcellular location">
    <subcellularLocation>
        <location evidence="1">Membrane</location>
        <topology evidence="1">Single-pass membrane protein</topology>
    </subcellularLocation>
</comment>
<dbReference type="GeneTree" id="ENSGT00940000156736"/>
<dbReference type="FunFam" id="2.60.40.10:FF:000246">
    <property type="entry name" value="Fibroblast growth factor receptor like 1"/>
    <property type="match status" value="1"/>
</dbReference>
<evidence type="ECO:0000259" key="15">
    <source>
        <dbReference type="PROSITE" id="PS50835"/>
    </source>
</evidence>
<reference evidence="16" key="2">
    <citation type="submission" date="2025-08" db="UniProtKB">
        <authorList>
            <consortium name="Ensembl"/>
        </authorList>
    </citation>
    <scope>IDENTIFICATION</scope>
    <source>
        <strain evidence="16">Hd-rR</strain>
    </source>
</reference>
<evidence type="ECO:0000256" key="11">
    <source>
        <dbReference type="ARBA" id="ARBA00053149"/>
    </source>
</evidence>
<dbReference type="InterPro" id="IPR013783">
    <property type="entry name" value="Ig-like_fold"/>
</dbReference>
<feature type="region of interest" description="Disordered" evidence="13">
    <location>
        <begin position="446"/>
        <end position="481"/>
    </location>
</feature>
<keyword evidence="2 14" id="KW-0812">Transmembrane</keyword>
<dbReference type="InterPro" id="IPR003599">
    <property type="entry name" value="Ig_sub"/>
</dbReference>
<dbReference type="GO" id="GO:0017134">
    <property type="term" value="F:fibroblast growth factor binding"/>
    <property type="evidence" value="ECO:0000318"/>
    <property type="project" value="GO_Central"/>
</dbReference>
<gene>
    <name evidence="16" type="primary">FGFRL1</name>
</gene>
<organism evidence="16 17">
    <name type="scientific">Oryzias latipes</name>
    <name type="common">Japanese rice fish</name>
    <name type="synonym">Japanese killifish</name>
    <dbReference type="NCBI Taxonomy" id="8090"/>
    <lineage>
        <taxon>Eukaryota</taxon>
        <taxon>Metazoa</taxon>
        <taxon>Chordata</taxon>
        <taxon>Craniata</taxon>
        <taxon>Vertebrata</taxon>
        <taxon>Euteleostomi</taxon>
        <taxon>Actinopterygii</taxon>
        <taxon>Neopterygii</taxon>
        <taxon>Teleostei</taxon>
        <taxon>Neoteleostei</taxon>
        <taxon>Acanthomorphata</taxon>
        <taxon>Ovalentaria</taxon>
        <taxon>Atherinomorphae</taxon>
        <taxon>Beloniformes</taxon>
        <taxon>Adrianichthyidae</taxon>
        <taxon>Oryziinae</taxon>
        <taxon>Oryzias</taxon>
    </lineage>
</organism>
<dbReference type="Gene3D" id="2.60.40.10">
    <property type="entry name" value="Immunoglobulins"/>
    <property type="match status" value="3"/>
</dbReference>
<dbReference type="Bgee" id="ENSORLG00000015894">
    <property type="expression patterns" value="Expressed in testis and 12 other cell types or tissues"/>
</dbReference>
<dbReference type="FunFam" id="2.60.40.10:FF:000016">
    <property type="entry name" value="Fibroblast growth factor receptor"/>
    <property type="match status" value="1"/>
</dbReference>
<dbReference type="InParanoid" id="A0A3B3I731"/>
<keyword evidence="8" id="KW-0675">Receptor</keyword>
<keyword evidence="5 14" id="KW-1133">Transmembrane helix</keyword>
<evidence type="ECO:0000256" key="3">
    <source>
        <dbReference type="ARBA" id="ARBA00022729"/>
    </source>
</evidence>
<evidence type="ECO:0000256" key="8">
    <source>
        <dbReference type="ARBA" id="ARBA00023170"/>
    </source>
</evidence>
<evidence type="ECO:0000256" key="4">
    <source>
        <dbReference type="ARBA" id="ARBA00022737"/>
    </source>
</evidence>
<dbReference type="InterPro" id="IPR013098">
    <property type="entry name" value="Ig_I-set"/>
</dbReference>